<evidence type="ECO:0000313" key="2">
    <source>
        <dbReference type="Proteomes" id="UP000315783"/>
    </source>
</evidence>
<dbReference type="EMBL" id="SPUK01000026">
    <property type="protein sequence ID" value="TQV90529.1"/>
    <property type="molecule type" value="Genomic_DNA"/>
</dbReference>
<proteinExistence type="predicted"/>
<comment type="caution">
    <text evidence="1">The sequence shown here is derived from an EMBL/GenBank/DDBJ whole genome shotgun (WGS) entry which is preliminary data.</text>
</comment>
<organism evidence="1 2">
    <name type="scientific">Cordyceps javanica</name>
    <dbReference type="NCBI Taxonomy" id="43265"/>
    <lineage>
        <taxon>Eukaryota</taxon>
        <taxon>Fungi</taxon>
        <taxon>Dikarya</taxon>
        <taxon>Ascomycota</taxon>
        <taxon>Pezizomycotina</taxon>
        <taxon>Sordariomycetes</taxon>
        <taxon>Hypocreomycetidae</taxon>
        <taxon>Hypocreales</taxon>
        <taxon>Cordycipitaceae</taxon>
        <taxon>Cordyceps</taxon>
    </lineage>
</organism>
<protein>
    <submittedName>
        <fullName evidence="1">Uncharacterized protein</fullName>
    </submittedName>
</protein>
<gene>
    <name evidence="1" type="ORF">IF1G_10852</name>
</gene>
<name>A0A545UM29_9HYPO</name>
<sequence length="166" mass="18361">MWHTSHNGLLHCFKPPLQATVTSLEDSLNPKADMTRTTPMTPDIACAEAIAFMHLLHAVPTEPFINPQQQQAQSDPSAYSLPFDKERDLVSTLAFLSNVGEDPNHVPALCMHEKPEMGESEVIITVNQARYGDGLSTLKDIKEGFKSIFDSLSRVLQSEKALSLSR</sequence>
<accession>A0A545UM29</accession>
<dbReference type="AlphaFoldDB" id="A0A545UM29"/>
<keyword evidence="2" id="KW-1185">Reference proteome</keyword>
<dbReference type="Proteomes" id="UP000315783">
    <property type="component" value="Unassembled WGS sequence"/>
</dbReference>
<reference evidence="1 2" key="1">
    <citation type="journal article" date="2019" name="Appl. Microbiol. Biotechnol.">
        <title>Genome sequence of Isaria javanica and comparative genome analysis insights into family S53 peptidase evolution in fungal entomopathogens.</title>
        <authorList>
            <person name="Lin R."/>
            <person name="Zhang X."/>
            <person name="Xin B."/>
            <person name="Zou M."/>
            <person name="Gao Y."/>
            <person name="Qin F."/>
            <person name="Hu Q."/>
            <person name="Xie B."/>
            <person name="Cheng X."/>
        </authorList>
    </citation>
    <scope>NUCLEOTIDE SEQUENCE [LARGE SCALE GENOMIC DNA]</scope>
    <source>
        <strain evidence="1 2">IJ1G</strain>
    </source>
</reference>
<evidence type="ECO:0000313" key="1">
    <source>
        <dbReference type="EMBL" id="TQV90529.1"/>
    </source>
</evidence>